<sequence>MKIAVFSCHDYEKAVFQKWNKKFGFDIDYLPQAFCKDTAGDSKPYDAICTFVNDIMDAEALEILKQQKTRLIVLRCAGYDTVDLKAADKKGITVMRVPAYSPNAIAEFTIASVMALNRHIPEAVARIASGNFDVNGLIGFDVHAKTVGVIGTGRIGKVVARTFGLGFHCNMLLYDIVQAKEMTDLGFKYVSLDELLEKSDVISFHCPATKATEHLVNKESLAKMKDGVLLVNTSRGKVVDTPALLDAIDSGKVRGAALDVYEGEGAQFYRTEAQRKTKDQTLDRIIANPRVLLTGHLGYFTNEALNSIAEVTLRNVANFQKGDLSANIAIEKYE</sequence>
<dbReference type="PANTHER" id="PTHR43026">
    <property type="entry name" value="2-HYDROXYACID DEHYDROGENASE HOMOLOG 1-RELATED"/>
    <property type="match status" value="1"/>
</dbReference>
<organism evidence="7 8">
    <name type="scientific">Ascosphaera apis ARSEF 7405</name>
    <dbReference type="NCBI Taxonomy" id="392613"/>
    <lineage>
        <taxon>Eukaryota</taxon>
        <taxon>Fungi</taxon>
        <taxon>Dikarya</taxon>
        <taxon>Ascomycota</taxon>
        <taxon>Pezizomycotina</taxon>
        <taxon>Eurotiomycetes</taxon>
        <taxon>Eurotiomycetidae</taxon>
        <taxon>Onygenales</taxon>
        <taxon>Ascosphaeraceae</taxon>
        <taxon>Ascosphaera</taxon>
    </lineage>
</organism>
<dbReference type="GO" id="GO:0047545">
    <property type="term" value="F:(S)-2-hydroxyglutarate dehydrogenase activity"/>
    <property type="evidence" value="ECO:0007669"/>
    <property type="project" value="UniProtKB-ARBA"/>
</dbReference>
<comment type="similarity">
    <text evidence="1 4">Belongs to the D-isomer specific 2-hydroxyacid dehydrogenase family.</text>
</comment>
<dbReference type="Gene3D" id="3.40.50.720">
    <property type="entry name" value="NAD(P)-binding Rossmann-like Domain"/>
    <property type="match status" value="2"/>
</dbReference>
<dbReference type="FunFam" id="3.40.50.720:FF:000041">
    <property type="entry name" value="D-3-phosphoglycerate dehydrogenase"/>
    <property type="match status" value="1"/>
</dbReference>
<dbReference type="Proteomes" id="UP000242877">
    <property type="component" value="Unassembled WGS sequence"/>
</dbReference>
<dbReference type="InterPro" id="IPR058205">
    <property type="entry name" value="D-LDH-like"/>
</dbReference>
<dbReference type="Pfam" id="PF02826">
    <property type="entry name" value="2-Hacid_dh_C"/>
    <property type="match status" value="1"/>
</dbReference>
<dbReference type="GO" id="GO:0006564">
    <property type="term" value="P:L-serine biosynthetic process"/>
    <property type="evidence" value="ECO:0007669"/>
    <property type="project" value="UniProtKB-ARBA"/>
</dbReference>
<evidence type="ECO:0000259" key="6">
    <source>
        <dbReference type="Pfam" id="PF02826"/>
    </source>
</evidence>
<accession>A0A167VQV1</accession>
<dbReference type="AlphaFoldDB" id="A0A167VQV1"/>
<feature type="domain" description="D-isomer specific 2-hydroxyacid dehydrogenase catalytic" evidence="5">
    <location>
        <begin position="4"/>
        <end position="327"/>
    </location>
</feature>
<dbReference type="PANTHER" id="PTHR43026:SF1">
    <property type="entry name" value="2-HYDROXYACID DEHYDROGENASE HOMOLOG 1-RELATED"/>
    <property type="match status" value="1"/>
</dbReference>
<dbReference type="SUPFAM" id="SSF52283">
    <property type="entry name" value="Formate/glycerate dehydrogenase catalytic domain-like"/>
    <property type="match status" value="1"/>
</dbReference>
<protein>
    <submittedName>
        <fullName evidence="7">D-lactate dehydrogenase</fullName>
    </submittedName>
</protein>
<reference evidence="7 8" key="1">
    <citation type="journal article" date="2016" name="Genome Biol. Evol.">
        <title>Divergent and convergent evolution of fungal pathogenicity.</title>
        <authorList>
            <person name="Shang Y."/>
            <person name="Xiao G."/>
            <person name="Zheng P."/>
            <person name="Cen K."/>
            <person name="Zhan S."/>
            <person name="Wang C."/>
        </authorList>
    </citation>
    <scope>NUCLEOTIDE SEQUENCE [LARGE SCALE GENOMIC DNA]</scope>
    <source>
        <strain evidence="7 8">ARSEF 7405</strain>
    </source>
</reference>
<dbReference type="GO" id="GO:0051287">
    <property type="term" value="F:NAD binding"/>
    <property type="evidence" value="ECO:0007669"/>
    <property type="project" value="InterPro"/>
</dbReference>
<dbReference type="PROSITE" id="PS00065">
    <property type="entry name" value="D_2_HYDROXYACID_DH_1"/>
    <property type="match status" value="1"/>
</dbReference>
<evidence type="ECO:0000256" key="2">
    <source>
        <dbReference type="ARBA" id="ARBA00023002"/>
    </source>
</evidence>
<dbReference type="InterPro" id="IPR029752">
    <property type="entry name" value="D-isomer_DH_CS1"/>
</dbReference>
<comment type="caution">
    <text evidence="7">The sequence shown here is derived from an EMBL/GenBank/DDBJ whole genome shotgun (WGS) entry which is preliminary data.</text>
</comment>
<dbReference type="CDD" id="cd12183">
    <property type="entry name" value="LDH_like_2"/>
    <property type="match status" value="1"/>
</dbReference>
<evidence type="ECO:0000313" key="7">
    <source>
        <dbReference type="EMBL" id="KZZ87877.1"/>
    </source>
</evidence>
<dbReference type="InterPro" id="IPR036291">
    <property type="entry name" value="NAD(P)-bd_dom_sf"/>
</dbReference>
<dbReference type="PROSITE" id="PS00671">
    <property type="entry name" value="D_2_HYDROXYACID_DH_3"/>
    <property type="match status" value="1"/>
</dbReference>
<evidence type="ECO:0000313" key="8">
    <source>
        <dbReference type="Proteomes" id="UP000242877"/>
    </source>
</evidence>
<dbReference type="InterPro" id="IPR029753">
    <property type="entry name" value="D-isomer_DH_CS"/>
</dbReference>
<evidence type="ECO:0000256" key="4">
    <source>
        <dbReference type="RuleBase" id="RU003719"/>
    </source>
</evidence>
<dbReference type="VEuPathDB" id="FungiDB:AAP_05361"/>
<dbReference type="GO" id="GO:0004617">
    <property type="term" value="F:phosphoglycerate dehydrogenase activity"/>
    <property type="evidence" value="ECO:0007669"/>
    <property type="project" value="UniProtKB-ARBA"/>
</dbReference>
<dbReference type="Pfam" id="PF00389">
    <property type="entry name" value="2-Hacid_dh"/>
    <property type="match status" value="1"/>
</dbReference>
<dbReference type="PROSITE" id="PS00670">
    <property type="entry name" value="D_2_HYDROXYACID_DH_2"/>
    <property type="match status" value="1"/>
</dbReference>
<keyword evidence="8" id="KW-1185">Reference proteome</keyword>
<dbReference type="InterPro" id="IPR006140">
    <property type="entry name" value="D-isomer_DH_NAD-bd"/>
</dbReference>
<name>A0A167VQV1_9EURO</name>
<proteinExistence type="inferred from homology"/>
<feature type="domain" description="D-isomer specific 2-hydroxyacid dehydrogenase NAD-binding" evidence="6">
    <location>
        <begin position="111"/>
        <end position="298"/>
    </location>
</feature>
<keyword evidence="3" id="KW-0520">NAD</keyword>
<evidence type="ECO:0000256" key="3">
    <source>
        <dbReference type="ARBA" id="ARBA00023027"/>
    </source>
</evidence>
<evidence type="ECO:0000259" key="5">
    <source>
        <dbReference type="Pfam" id="PF00389"/>
    </source>
</evidence>
<dbReference type="InterPro" id="IPR006139">
    <property type="entry name" value="D-isomer_2_OHA_DH_cat_dom"/>
</dbReference>
<dbReference type="SUPFAM" id="SSF51735">
    <property type="entry name" value="NAD(P)-binding Rossmann-fold domains"/>
    <property type="match status" value="1"/>
</dbReference>
<gene>
    <name evidence="7" type="ORF">AAP_05361</name>
</gene>
<dbReference type="EMBL" id="AZGZ01000030">
    <property type="protein sequence ID" value="KZZ87877.1"/>
    <property type="molecule type" value="Genomic_DNA"/>
</dbReference>
<keyword evidence="2 4" id="KW-0560">Oxidoreductase</keyword>
<dbReference type="OrthoDB" id="298012at2759"/>
<evidence type="ECO:0000256" key="1">
    <source>
        <dbReference type="ARBA" id="ARBA00005854"/>
    </source>
</evidence>